<name>A0A368W4V4_9ACTN</name>
<dbReference type="InterPro" id="IPR036412">
    <property type="entry name" value="HAD-like_sf"/>
</dbReference>
<dbReference type="Proteomes" id="UP000253495">
    <property type="component" value="Unassembled WGS sequence"/>
</dbReference>
<dbReference type="Gene3D" id="3.40.50.1000">
    <property type="entry name" value="HAD superfamily/HAD-like"/>
    <property type="match status" value="1"/>
</dbReference>
<sequence length="249" mass="26791">MPTRCLHTACSYRATRRHNSYDEPVEQPTAHVRAVIFDLDGVLVDSEHLWDRMRRDVVAENGGEWAEGATEAMMGMSTPEWARYLVEQLGVQLTPERTAEAVIDRMAQFYADQPPVLPHAVEAVRIIAGDFPIAIASSAPPRIIRAFLDVTGLGDTVRCTVSSEEVGAGKPAPDVYLRAAHGLGLPAQECAAVEDSGSGLRAAAAAETTVIAVPNPHFPPGEQDRQQAHRVLDDIAELPGALRDLAATG</sequence>
<protein>
    <submittedName>
        <fullName evidence="1">HAD superfamily hydrolase (TIGR01509 family)</fullName>
    </submittedName>
</protein>
<dbReference type="SUPFAM" id="SSF56784">
    <property type="entry name" value="HAD-like"/>
    <property type="match status" value="1"/>
</dbReference>
<dbReference type="Gene3D" id="1.10.150.240">
    <property type="entry name" value="Putative phosphatase, domain 2"/>
    <property type="match status" value="1"/>
</dbReference>
<accession>A0A368W4V4</accession>
<dbReference type="NCBIfam" id="TIGR01509">
    <property type="entry name" value="HAD-SF-IA-v3"/>
    <property type="match status" value="1"/>
</dbReference>
<evidence type="ECO:0000313" key="2">
    <source>
        <dbReference type="Proteomes" id="UP000253495"/>
    </source>
</evidence>
<dbReference type="AlphaFoldDB" id="A0A368W4V4"/>
<keyword evidence="1" id="KW-0378">Hydrolase</keyword>
<keyword evidence="2" id="KW-1185">Reference proteome</keyword>
<dbReference type="InterPro" id="IPR006439">
    <property type="entry name" value="HAD-SF_hydro_IA"/>
</dbReference>
<dbReference type="SFLD" id="SFLDG01129">
    <property type="entry name" value="C1.5:_HAD__Beta-PGM__Phosphata"/>
    <property type="match status" value="1"/>
</dbReference>
<comment type="caution">
    <text evidence="1">The sequence shown here is derived from an EMBL/GenBank/DDBJ whole genome shotgun (WGS) entry which is preliminary data.</text>
</comment>
<dbReference type="InterPro" id="IPR023214">
    <property type="entry name" value="HAD_sf"/>
</dbReference>
<dbReference type="PRINTS" id="PR00413">
    <property type="entry name" value="HADHALOGNASE"/>
</dbReference>
<dbReference type="GO" id="GO:0016787">
    <property type="term" value="F:hydrolase activity"/>
    <property type="evidence" value="ECO:0007669"/>
    <property type="project" value="UniProtKB-KW"/>
</dbReference>
<dbReference type="SFLD" id="SFLDS00003">
    <property type="entry name" value="Haloacid_Dehalogenase"/>
    <property type="match status" value="1"/>
</dbReference>
<dbReference type="InterPro" id="IPR023198">
    <property type="entry name" value="PGP-like_dom2"/>
</dbReference>
<reference evidence="1 2" key="1">
    <citation type="submission" date="2018-07" db="EMBL/GenBank/DDBJ databases">
        <title>Genomic Encyclopedia of Type Strains, Phase III (KMG-III): the genomes of soil and plant-associated and newly described type strains.</title>
        <authorList>
            <person name="Whitman W."/>
        </authorList>
    </citation>
    <scope>NUCLEOTIDE SEQUENCE [LARGE SCALE GENOMIC DNA]</scope>
    <source>
        <strain evidence="1 2">CECT 8575</strain>
    </source>
</reference>
<dbReference type="OrthoDB" id="9812856at2"/>
<dbReference type="CDD" id="cd07505">
    <property type="entry name" value="HAD_BPGM-like"/>
    <property type="match status" value="1"/>
</dbReference>
<evidence type="ECO:0000313" key="1">
    <source>
        <dbReference type="EMBL" id="RCW47080.1"/>
    </source>
</evidence>
<dbReference type="PANTHER" id="PTHR18901:SF38">
    <property type="entry name" value="PSEUDOURIDINE-5'-PHOSPHATASE"/>
    <property type="match status" value="1"/>
</dbReference>
<dbReference type="PANTHER" id="PTHR18901">
    <property type="entry name" value="2-DEOXYGLUCOSE-6-PHOSPHATE PHOSPHATASE 2"/>
    <property type="match status" value="1"/>
</dbReference>
<dbReference type="Pfam" id="PF00702">
    <property type="entry name" value="Hydrolase"/>
    <property type="match status" value="1"/>
</dbReference>
<organism evidence="1 2">
    <name type="scientific">Halopolyspora algeriensis</name>
    <dbReference type="NCBI Taxonomy" id="1500506"/>
    <lineage>
        <taxon>Bacteria</taxon>
        <taxon>Bacillati</taxon>
        <taxon>Actinomycetota</taxon>
        <taxon>Actinomycetes</taxon>
        <taxon>Actinomycetes incertae sedis</taxon>
        <taxon>Halopolyspora</taxon>
    </lineage>
</organism>
<proteinExistence type="predicted"/>
<dbReference type="EMBL" id="QPJC01000001">
    <property type="protein sequence ID" value="RCW47080.1"/>
    <property type="molecule type" value="Genomic_DNA"/>
</dbReference>
<gene>
    <name evidence="1" type="ORF">DFQ14_101424</name>
</gene>